<dbReference type="Proteomes" id="UP000001194">
    <property type="component" value="Unassembled WGS sequence"/>
</dbReference>
<gene>
    <name evidence="3" type="ORF">LACBIDRAFT_327989</name>
</gene>
<organism evidence="4">
    <name type="scientific">Laccaria bicolor (strain S238N-H82 / ATCC MYA-4686)</name>
    <name type="common">Bicoloured deceiver</name>
    <name type="synonym">Laccaria laccata var. bicolor</name>
    <dbReference type="NCBI Taxonomy" id="486041"/>
    <lineage>
        <taxon>Eukaryota</taxon>
        <taxon>Fungi</taxon>
        <taxon>Dikarya</taxon>
        <taxon>Basidiomycota</taxon>
        <taxon>Agaricomycotina</taxon>
        <taxon>Agaricomycetes</taxon>
        <taxon>Agaricomycetidae</taxon>
        <taxon>Agaricales</taxon>
        <taxon>Agaricineae</taxon>
        <taxon>Hydnangiaceae</taxon>
        <taxon>Laccaria</taxon>
    </lineage>
</organism>
<dbReference type="AlphaFoldDB" id="B0DDG5"/>
<dbReference type="Pfam" id="PF20231">
    <property type="entry name" value="DUF6589"/>
    <property type="match status" value="2"/>
</dbReference>
<dbReference type="HOGENOM" id="CLU_888688_0_0_1"/>
<dbReference type="InParanoid" id="B0DDG5"/>
<evidence type="ECO:0000313" key="4">
    <source>
        <dbReference type="Proteomes" id="UP000001194"/>
    </source>
</evidence>
<evidence type="ECO:0000259" key="2">
    <source>
        <dbReference type="Pfam" id="PF20231"/>
    </source>
</evidence>
<name>B0DDG5_LACBS</name>
<keyword evidence="4" id="KW-1185">Reference proteome</keyword>
<protein>
    <submittedName>
        <fullName evidence="3">Predicted protein</fullName>
    </submittedName>
</protein>
<dbReference type="InterPro" id="IPR046496">
    <property type="entry name" value="DUF6589"/>
</dbReference>
<accession>B0DDG5</accession>
<feature type="region of interest" description="Disordered" evidence="1">
    <location>
        <begin position="99"/>
        <end position="156"/>
    </location>
</feature>
<dbReference type="GeneID" id="6077493"/>
<dbReference type="EMBL" id="DS547104">
    <property type="protein sequence ID" value="EDR07474.1"/>
    <property type="molecule type" value="Genomic_DNA"/>
</dbReference>
<dbReference type="KEGG" id="lbc:LACBIDRAFT_327989"/>
<feature type="domain" description="DUF6589" evidence="2">
    <location>
        <begin position="146"/>
        <end position="201"/>
    </location>
</feature>
<proteinExistence type="predicted"/>
<feature type="domain" description="DUF6589" evidence="2">
    <location>
        <begin position="202"/>
        <end position="268"/>
    </location>
</feature>
<dbReference type="RefSeq" id="XP_001881866.1">
    <property type="nucleotide sequence ID" value="XM_001881831.1"/>
</dbReference>
<reference evidence="3 4" key="1">
    <citation type="journal article" date="2008" name="Nature">
        <title>The genome of Laccaria bicolor provides insights into mycorrhizal symbiosis.</title>
        <authorList>
            <person name="Martin F."/>
            <person name="Aerts A."/>
            <person name="Ahren D."/>
            <person name="Brun A."/>
            <person name="Danchin E.G.J."/>
            <person name="Duchaussoy F."/>
            <person name="Gibon J."/>
            <person name="Kohler A."/>
            <person name="Lindquist E."/>
            <person name="Pereda V."/>
            <person name="Salamov A."/>
            <person name="Shapiro H.J."/>
            <person name="Wuyts J."/>
            <person name="Blaudez D."/>
            <person name="Buee M."/>
            <person name="Brokstein P."/>
            <person name="Canbaeck B."/>
            <person name="Cohen D."/>
            <person name="Courty P.E."/>
            <person name="Coutinho P.M."/>
            <person name="Delaruelle C."/>
            <person name="Detter J.C."/>
            <person name="Deveau A."/>
            <person name="DiFazio S."/>
            <person name="Duplessis S."/>
            <person name="Fraissinet-Tachet L."/>
            <person name="Lucic E."/>
            <person name="Frey-Klett P."/>
            <person name="Fourrey C."/>
            <person name="Feussner I."/>
            <person name="Gay G."/>
            <person name="Grimwood J."/>
            <person name="Hoegger P.J."/>
            <person name="Jain P."/>
            <person name="Kilaru S."/>
            <person name="Labbe J."/>
            <person name="Lin Y.C."/>
            <person name="Legue V."/>
            <person name="Le Tacon F."/>
            <person name="Marmeisse R."/>
            <person name="Melayah D."/>
            <person name="Montanini B."/>
            <person name="Muratet M."/>
            <person name="Nehls U."/>
            <person name="Niculita-Hirzel H."/>
            <person name="Oudot-Le Secq M.P."/>
            <person name="Peter M."/>
            <person name="Quesneville H."/>
            <person name="Rajashekar B."/>
            <person name="Reich M."/>
            <person name="Rouhier N."/>
            <person name="Schmutz J."/>
            <person name="Yin T."/>
            <person name="Chalot M."/>
            <person name="Henrissat B."/>
            <person name="Kuees U."/>
            <person name="Lucas S."/>
            <person name="Van de Peer Y."/>
            <person name="Podila G.K."/>
            <person name="Polle A."/>
            <person name="Pukkila P.J."/>
            <person name="Richardson P.M."/>
            <person name="Rouze P."/>
            <person name="Sanders I.R."/>
            <person name="Stajich J.E."/>
            <person name="Tunlid A."/>
            <person name="Tuskan G."/>
            <person name="Grigoriev I.V."/>
        </authorList>
    </citation>
    <scope>NUCLEOTIDE SEQUENCE [LARGE SCALE GENOMIC DNA]</scope>
    <source>
        <strain evidence="4">S238N-H82 / ATCC MYA-4686</strain>
    </source>
</reference>
<sequence length="313" mass="35168">MAEAPANWFLLEFHGIPTFHLESTGFRRNSWGMVKTSEIHWEMEVVKPHLMMTLKEVNADFITNWDLEKIMEPVVHNTPTFSAVFEAAAKSKFSKQKAKAAKSKNRKKCTFPPSNPKIPLKDLDMNENNPNASSSESEAESDTEPGTSGPTPDKTIPKSDAIYDNIVLLTWDLLIVIELVNTIQSGDFGRVEDMLPTLACMNIMHDNMLVNISRLPRHAMDLNIEHLIGYLKHLFAAKGVYSDWDSFGNISTVISHLQRIKRQVAKSTDAGPKLQAGHCLVQTGYNQFKTGFSTKYAIEFAILLNKCKNVKLC</sequence>
<feature type="compositionally biased region" description="Basic residues" evidence="1">
    <location>
        <begin position="99"/>
        <end position="109"/>
    </location>
</feature>
<dbReference type="OrthoDB" id="3152464at2759"/>
<feature type="compositionally biased region" description="Low complexity" evidence="1">
    <location>
        <begin position="126"/>
        <end position="136"/>
    </location>
</feature>
<evidence type="ECO:0000313" key="3">
    <source>
        <dbReference type="EMBL" id="EDR07474.1"/>
    </source>
</evidence>
<evidence type="ECO:0000256" key="1">
    <source>
        <dbReference type="SAM" id="MobiDB-lite"/>
    </source>
</evidence>